<keyword evidence="2" id="KW-1185">Reference proteome</keyword>
<name>A0ACC0BDR7_CATRO</name>
<comment type="caution">
    <text evidence="1">The sequence shown here is derived from an EMBL/GenBank/DDBJ whole genome shotgun (WGS) entry which is preliminary data.</text>
</comment>
<evidence type="ECO:0000313" key="1">
    <source>
        <dbReference type="EMBL" id="KAI5670804.1"/>
    </source>
</evidence>
<dbReference type="EMBL" id="CM044703">
    <property type="protein sequence ID" value="KAI5670804.1"/>
    <property type="molecule type" value="Genomic_DNA"/>
</dbReference>
<gene>
    <name evidence="1" type="ORF">M9H77_11168</name>
</gene>
<sequence length="685" mass="75856">MYIAISVKRYQPLREIGNVKMTVGTIAYYQLMQVCQAEYFRQLLKPVTNQPFPPLDPLWGSANNAGGYVLNSHVPPIFGGTVLPSGTTIPFPSLHGCQFQPSEACPKNFIIFDRTDNRRQIMFHPAIGGKFCYAAGQNDVAPHYGDSAYVGFDVADNEQREVTSSLKEDSDDIDALLSFDEEEQDESDEEVSTARTDVNRGNNSPDSCHNYESTPPRKKRVTSLKRNSGGNVNDSGCNNERKRLKMRKMVRALRGIVPGANQMNMNTVAVLDEAVRGPNEISRVPIYTDRFKMNSSSMEVIKPELATSVEGIEAANPPILEEFPVLGNKTKAWWIKLVSYVLFVLFGETTATLLGRLYYNKGGNCIWLSALLETICFPLLIPVFVYLSWSKTRPNTIKEGGNSPSTLVLVFMYIFLGILQAVSNILYAIGLSSLPVSIFSLLSATQLAFLAFFSFFLNGQKLTPPIINSLVLLTLSSVLVVSQNDSNATVKVSKHTQSMGYLCTLIASALFSLSFSLTQLVLHKILKRESITAAFSMIIYQSLVATSAITLALFASGEWRNLKSEMKNFELGKESYVIVLVAIAVCWQFFTIGSVGMVFEVSSLFSNIISTLGLPIVPVLATIIFHDKMDFMKAISIFLAGFGFASYGYQHYLDNHKFKQDDSNFRAQEASSTEGSHGSEESRSY</sequence>
<organism evidence="1 2">
    <name type="scientific">Catharanthus roseus</name>
    <name type="common">Madagascar periwinkle</name>
    <name type="synonym">Vinca rosea</name>
    <dbReference type="NCBI Taxonomy" id="4058"/>
    <lineage>
        <taxon>Eukaryota</taxon>
        <taxon>Viridiplantae</taxon>
        <taxon>Streptophyta</taxon>
        <taxon>Embryophyta</taxon>
        <taxon>Tracheophyta</taxon>
        <taxon>Spermatophyta</taxon>
        <taxon>Magnoliopsida</taxon>
        <taxon>eudicotyledons</taxon>
        <taxon>Gunneridae</taxon>
        <taxon>Pentapetalae</taxon>
        <taxon>asterids</taxon>
        <taxon>lamiids</taxon>
        <taxon>Gentianales</taxon>
        <taxon>Apocynaceae</taxon>
        <taxon>Rauvolfioideae</taxon>
        <taxon>Vinceae</taxon>
        <taxon>Catharanthinae</taxon>
        <taxon>Catharanthus</taxon>
    </lineage>
</organism>
<accession>A0ACC0BDR7</accession>
<proteinExistence type="predicted"/>
<dbReference type="Proteomes" id="UP001060085">
    <property type="component" value="Linkage Group LG03"/>
</dbReference>
<protein>
    <submittedName>
        <fullName evidence="1">Uncharacterized protein</fullName>
    </submittedName>
</protein>
<evidence type="ECO:0000313" key="2">
    <source>
        <dbReference type="Proteomes" id="UP001060085"/>
    </source>
</evidence>
<reference evidence="2" key="1">
    <citation type="journal article" date="2023" name="Nat. Plants">
        <title>Single-cell RNA sequencing provides a high-resolution roadmap for understanding the multicellular compartmentation of specialized metabolism.</title>
        <authorList>
            <person name="Sun S."/>
            <person name="Shen X."/>
            <person name="Li Y."/>
            <person name="Li Y."/>
            <person name="Wang S."/>
            <person name="Li R."/>
            <person name="Zhang H."/>
            <person name="Shen G."/>
            <person name="Guo B."/>
            <person name="Wei J."/>
            <person name="Xu J."/>
            <person name="St-Pierre B."/>
            <person name="Chen S."/>
            <person name="Sun C."/>
        </authorList>
    </citation>
    <scope>NUCLEOTIDE SEQUENCE [LARGE SCALE GENOMIC DNA]</scope>
</reference>